<dbReference type="Proteomes" id="UP000012081">
    <property type="component" value="Unassembled WGS sequence"/>
</dbReference>
<dbReference type="OrthoDB" id="1683192at2"/>
<comment type="caution">
    <text evidence="1">The sequence shown here is derived from an EMBL/GenBank/DDBJ whole genome shotgun (WGS) entry which is preliminary data.</text>
</comment>
<dbReference type="AlphaFoldDB" id="M8D7N1"/>
<evidence type="ECO:0000313" key="1">
    <source>
        <dbReference type="EMBL" id="EMT52254.1"/>
    </source>
</evidence>
<keyword evidence="2" id="KW-1185">Reference proteome</keyword>
<organism evidence="1 2">
    <name type="scientific">Brevibacillus borstelensis AK1</name>
    <dbReference type="NCBI Taxonomy" id="1300222"/>
    <lineage>
        <taxon>Bacteria</taxon>
        <taxon>Bacillati</taxon>
        <taxon>Bacillota</taxon>
        <taxon>Bacilli</taxon>
        <taxon>Bacillales</taxon>
        <taxon>Paenibacillaceae</taxon>
        <taxon>Brevibacillus</taxon>
    </lineage>
</organism>
<dbReference type="STRING" id="1300222.I532_11394"/>
<dbReference type="RefSeq" id="WP_003388322.1">
    <property type="nucleotide sequence ID" value="NZ_APBN01000004.1"/>
</dbReference>
<dbReference type="PATRIC" id="fig|1300222.3.peg.2375"/>
<proteinExistence type="predicted"/>
<reference evidence="1 2" key="1">
    <citation type="submission" date="2013-03" db="EMBL/GenBank/DDBJ databases">
        <title>Assembly of a new bacterial strain Brevibacillus borstelensis AK1.</title>
        <authorList>
            <person name="Rajan I."/>
            <person name="PoliReddy D."/>
            <person name="Sugumar T."/>
            <person name="Rathinam K."/>
            <person name="Alqarawi S."/>
            <person name="Khalil A.B."/>
            <person name="Sivakumar N."/>
        </authorList>
    </citation>
    <scope>NUCLEOTIDE SEQUENCE [LARGE SCALE GENOMIC DNA]</scope>
    <source>
        <strain evidence="1 2">AK1</strain>
    </source>
</reference>
<accession>M8D7N1</accession>
<sequence length="201" mass="23271">MRLVISGQEYYCDNKELTAAQIMGKVLEISLSDNLVLSHMRIDGVNVYSNVESYLEEHFSTIECAEAVFVTVPELLHDIFDTTSEYLDRAIPELQELSEECYKAPNTGTWNKLGQLLEAIQWFQQTAIFVEEHRESIPDSFIHEKTFDFTNETSMLQEAVEQQDFILLGDIIQFEILTKFQEIAHQLQKMTSVEVDRHDLN</sequence>
<protein>
    <submittedName>
        <fullName evidence="1">Uncharacterized protein</fullName>
    </submittedName>
</protein>
<evidence type="ECO:0000313" key="2">
    <source>
        <dbReference type="Proteomes" id="UP000012081"/>
    </source>
</evidence>
<dbReference type="EMBL" id="APBN01000004">
    <property type="protein sequence ID" value="EMT52254.1"/>
    <property type="molecule type" value="Genomic_DNA"/>
</dbReference>
<gene>
    <name evidence="1" type="ORF">I532_11394</name>
</gene>
<name>M8D7N1_9BACL</name>